<protein>
    <submittedName>
        <fullName evidence="1">Uncharacterized protein</fullName>
    </submittedName>
</protein>
<dbReference type="AlphaFoldDB" id="A0A0E0N9V3"/>
<dbReference type="EnsemblPlants" id="ORUFI02G03850.1">
    <property type="protein sequence ID" value="ORUFI02G03850.1"/>
    <property type="gene ID" value="ORUFI02G03850"/>
</dbReference>
<evidence type="ECO:0000313" key="2">
    <source>
        <dbReference type="Proteomes" id="UP000008022"/>
    </source>
</evidence>
<keyword evidence="2" id="KW-1185">Reference proteome</keyword>
<name>A0A0E0N9V3_ORYRU</name>
<dbReference type="Proteomes" id="UP000008022">
    <property type="component" value="Unassembled WGS sequence"/>
</dbReference>
<evidence type="ECO:0000313" key="1">
    <source>
        <dbReference type="EnsemblPlants" id="ORUFI02G03850.1"/>
    </source>
</evidence>
<accession>A0A0E0N9V3</accession>
<reference evidence="2" key="1">
    <citation type="submission" date="2013-06" db="EMBL/GenBank/DDBJ databases">
        <authorList>
            <person name="Zhao Q."/>
        </authorList>
    </citation>
    <scope>NUCLEOTIDE SEQUENCE</scope>
    <source>
        <strain evidence="2">cv. W1943</strain>
    </source>
</reference>
<dbReference type="HOGENOM" id="CLU_2350417_0_0_1"/>
<dbReference type="Gramene" id="ORUFI02G03850.1">
    <property type="protein sequence ID" value="ORUFI02G03850.1"/>
    <property type="gene ID" value="ORUFI02G03850"/>
</dbReference>
<reference evidence="1" key="2">
    <citation type="submission" date="2015-06" db="UniProtKB">
        <authorList>
            <consortium name="EnsemblPlants"/>
        </authorList>
    </citation>
    <scope>IDENTIFICATION</scope>
</reference>
<sequence>MHQQCLQWAEFCTIHLRVGGEEMADPAAAPHPTCADPAALGCVRCGCGRHDGGSSVVLARVMADTTVTSDCGREARRRRIRPPLCPTHTARPPRRRA</sequence>
<organism evidence="1 2">
    <name type="scientific">Oryza rufipogon</name>
    <name type="common">Brownbeard rice</name>
    <name type="synonym">Asian wild rice</name>
    <dbReference type="NCBI Taxonomy" id="4529"/>
    <lineage>
        <taxon>Eukaryota</taxon>
        <taxon>Viridiplantae</taxon>
        <taxon>Streptophyta</taxon>
        <taxon>Embryophyta</taxon>
        <taxon>Tracheophyta</taxon>
        <taxon>Spermatophyta</taxon>
        <taxon>Magnoliopsida</taxon>
        <taxon>Liliopsida</taxon>
        <taxon>Poales</taxon>
        <taxon>Poaceae</taxon>
        <taxon>BOP clade</taxon>
        <taxon>Oryzoideae</taxon>
        <taxon>Oryzeae</taxon>
        <taxon>Oryzinae</taxon>
        <taxon>Oryza</taxon>
    </lineage>
</organism>
<proteinExistence type="predicted"/>